<gene>
    <name evidence="2" type="primary">Contig15659.g16682</name>
    <name evidence="2" type="ORF">STYLEM_11919</name>
</gene>
<accession>A0A078APP9</accession>
<proteinExistence type="predicted"/>
<dbReference type="InterPro" id="IPR013783">
    <property type="entry name" value="Ig-like_fold"/>
</dbReference>
<evidence type="ECO:0000313" key="2">
    <source>
        <dbReference type="EMBL" id="CDW82883.1"/>
    </source>
</evidence>
<keyword evidence="3" id="KW-1185">Reference proteome</keyword>
<sequence>MILFLFSNLVLKCSSSSCFGNEYLPFVIGYSTLKESDINVLAYDQSRTTLYFGGIYEGKIILGAYNDRDNFKGLVWIKTLQDFSNTKPMNLKLNQVESIKYFSDRIYVAIRSYKNSDNSGYYYLISLNSKGDFVNGIWIQSFIPDKEYKDMMEISKGGNIFVSIRKAEFKSQLLLINQDLKKYINKHQFPSQSRVSVMVQKDTDTDEMYIGGNYNFILSGDIINKGIFTANIQTIPTNSQYTFQAYDLSNINNLNLDFALAKFKQGLFIGCINDKIATDVYHITIPFDYLNNPNDKSVLRFQKKKLTTINSDIIKINHLVYANNNAQEYFFSSGQKQGTFIYGYQNDSTIIQQLTVFASDFTDLTDDSYQITLTSLNFTENIDSWPGQPKAKQFFVYQDLLVKADVHYIGLIEQMINDEQYIYCYLIFIGPPCKFLNITYQMNTDCDGSLLLNDGLNSWTLHEVTFHLIICPHSNEIKPVINKEPHINDINYKIGSRFQQYSFQNIEYEPKFFFIKKNEIIFEQGQVKFDGLDQSLINKGIISINNDYNWQAKEYKCILIVKLNFFHDNIIEREIPFRITLTTDQTYSYLNNTAPYFIGKLNDIDLQIDQNFNYQLPQVIDDEMDDYTISFESKFGSMLMKPDGNVLTFTPQLQLIGSHKVKIVIKDKNAFPKSSNYEFIITINPKSNIFEIDLSAFSNEIQESYLLAKKQSIKGAVEAKIVKISHSGEVSIYFNKQMNLTKQMKNMIDKALIISIIKENDNWDVLSIQFNLFFLFMDQKKQYMIPKSYTIKGQMPPQISEYVQSTNHIIFEDPNLPENQVDNYESQPYSLFFQQMGYNS</sequence>
<name>A0A078APP9_STYLE</name>
<evidence type="ECO:0000313" key="3">
    <source>
        <dbReference type="Proteomes" id="UP000039865"/>
    </source>
</evidence>
<dbReference type="Gene3D" id="2.60.40.10">
    <property type="entry name" value="Immunoglobulins"/>
    <property type="match status" value="1"/>
</dbReference>
<evidence type="ECO:0000256" key="1">
    <source>
        <dbReference type="SAM" id="SignalP"/>
    </source>
</evidence>
<protein>
    <submittedName>
        <fullName evidence="2">Cadg domain containing protein</fullName>
    </submittedName>
</protein>
<dbReference type="AlphaFoldDB" id="A0A078APP9"/>
<feature type="signal peptide" evidence="1">
    <location>
        <begin position="1"/>
        <end position="15"/>
    </location>
</feature>
<dbReference type="EMBL" id="CCKQ01011331">
    <property type="protein sequence ID" value="CDW82883.1"/>
    <property type="molecule type" value="Genomic_DNA"/>
</dbReference>
<dbReference type="Proteomes" id="UP000039865">
    <property type="component" value="Unassembled WGS sequence"/>
</dbReference>
<feature type="chain" id="PRO_5012587865" evidence="1">
    <location>
        <begin position="16"/>
        <end position="840"/>
    </location>
</feature>
<keyword evidence="1" id="KW-0732">Signal</keyword>
<reference evidence="2 3" key="1">
    <citation type="submission" date="2014-06" db="EMBL/GenBank/DDBJ databases">
        <authorList>
            <person name="Swart Estienne"/>
        </authorList>
    </citation>
    <scope>NUCLEOTIDE SEQUENCE [LARGE SCALE GENOMIC DNA]</scope>
    <source>
        <strain evidence="2 3">130c</strain>
    </source>
</reference>
<organism evidence="2 3">
    <name type="scientific">Stylonychia lemnae</name>
    <name type="common">Ciliate</name>
    <dbReference type="NCBI Taxonomy" id="5949"/>
    <lineage>
        <taxon>Eukaryota</taxon>
        <taxon>Sar</taxon>
        <taxon>Alveolata</taxon>
        <taxon>Ciliophora</taxon>
        <taxon>Intramacronucleata</taxon>
        <taxon>Spirotrichea</taxon>
        <taxon>Stichotrichia</taxon>
        <taxon>Sporadotrichida</taxon>
        <taxon>Oxytrichidae</taxon>
        <taxon>Stylonychinae</taxon>
        <taxon>Stylonychia</taxon>
    </lineage>
</organism>
<dbReference type="InParanoid" id="A0A078APP9"/>